<dbReference type="EMBL" id="PNBA02000016">
    <property type="protein sequence ID" value="KAG6395863.1"/>
    <property type="molecule type" value="Genomic_DNA"/>
</dbReference>
<dbReference type="AlphaFoldDB" id="A0A8X8Z911"/>
<gene>
    <name evidence="5" type="ORF">SASPL_141993</name>
</gene>
<dbReference type="InterPro" id="IPR016024">
    <property type="entry name" value="ARM-type_fold"/>
</dbReference>
<evidence type="ECO:0000313" key="6">
    <source>
        <dbReference type="Proteomes" id="UP000298416"/>
    </source>
</evidence>
<protein>
    <recommendedName>
        <fullName evidence="7">E3 ubiquitin-protein ligase LIN</fullName>
    </recommendedName>
</protein>
<dbReference type="InterPro" id="IPR056512">
    <property type="entry name" value="LIN_N"/>
</dbReference>
<evidence type="ECO:0000259" key="4">
    <source>
        <dbReference type="Pfam" id="PF23654"/>
    </source>
</evidence>
<feature type="region of interest" description="Disordered" evidence="1">
    <location>
        <begin position="295"/>
        <end position="320"/>
    </location>
</feature>
<feature type="domain" description="Putative E3 ubiquitin-protein ligase LIN ARM-like" evidence="3">
    <location>
        <begin position="593"/>
        <end position="906"/>
    </location>
</feature>
<dbReference type="PANTHER" id="PTHR35549">
    <property type="entry name" value="OS04G0584500 PROTEIN"/>
    <property type="match status" value="1"/>
</dbReference>
<accession>A0A8X8Z911</accession>
<name>A0A8X8Z911_SALSN</name>
<comment type="caution">
    <text evidence="5">The sequence shown here is derived from an EMBL/GenBank/DDBJ whole genome shotgun (WGS) entry which is preliminary data.</text>
</comment>
<evidence type="ECO:0000259" key="2">
    <source>
        <dbReference type="Pfam" id="PF23568"/>
    </source>
</evidence>
<dbReference type="InterPro" id="IPR056514">
    <property type="entry name" value="ARM_LIN_2nd"/>
</dbReference>
<dbReference type="SUPFAM" id="SSF48371">
    <property type="entry name" value="ARM repeat"/>
    <property type="match status" value="1"/>
</dbReference>
<reference evidence="5" key="1">
    <citation type="submission" date="2018-01" db="EMBL/GenBank/DDBJ databases">
        <authorList>
            <person name="Mao J.F."/>
        </authorList>
    </citation>
    <scope>NUCLEOTIDE SEQUENCE</scope>
    <source>
        <strain evidence="5">Huo1</strain>
        <tissue evidence="5">Leaf</tissue>
    </source>
</reference>
<evidence type="ECO:0008006" key="7">
    <source>
        <dbReference type="Google" id="ProtNLM"/>
    </source>
</evidence>
<dbReference type="InterPro" id="IPR055566">
    <property type="entry name" value="ARM_LIN"/>
</dbReference>
<evidence type="ECO:0000313" key="5">
    <source>
        <dbReference type="EMBL" id="KAG6395863.1"/>
    </source>
</evidence>
<feature type="domain" description="Putative E3 ubiquitin-protein ligase LIN N-terminal" evidence="2">
    <location>
        <begin position="70"/>
        <end position="303"/>
    </location>
</feature>
<reference evidence="5" key="2">
    <citation type="submission" date="2020-08" db="EMBL/GenBank/DDBJ databases">
        <title>Plant Genome Project.</title>
        <authorList>
            <person name="Zhang R.-G."/>
        </authorList>
    </citation>
    <scope>NUCLEOTIDE SEQUENCE</scope>
    <source>
        <strain evidence="5">Huo1</strain>
        <tissue evidence="5">Leaf</tissue>
    </source>
</reference>
<organism evidence="5">
    <name type="scientific">Salvia splendens</name>
    <name type="common">Scarlet sage</name>
    <dbReference type="NCBI Taxonomy" id="180675"/>
    <lineage>
        <taxon>Eukaryota</taxon>
        <taxon>Viridiplantae</taxon>
        <taxon>Streptophyta</taxon>
        <taxon>Embryophyta</taxon>
        <taxon>Tracheophyta</taxon>
        <taxon>Spermatophyta</taxon>
        <taxon>Magnoliopsida</taxon>
        <taxon>eudicotyledons</taxon>
        <taxon>Gunneridae</taxon>
        <taxon>Pentapetalae</taxon>
        <taxon>asterids</taxon>
        <taxon>lamiids</taxon>
        <taxon>Lamiales</taxon>
        <taxon>Lamiaceae</taxon>
        <taxon>Nepetoideae</taxon>
        <taxon>Mentheae</taxon>
        <taxon>Salviinae</taxon>
        <taxon>Salvia</taxon>
        <taxon>Salvia subgen. Calosphace</taxon>
        <taxon>core Calosphace</taxon>
    </lineage>
</organism>
<feature type="domain" description="Putative E3 ubiquitin-protein ligase LIN ARM repeats" evidence="4">
    <location>
        <begin position="428"/>
        <end position="590"/>
    </location>
</feature>
<dbReference type="Pfam" id="PF23628">
    <property type="entry name" value="ARM_LIN_C"/>
    <property type="match status" value="1"/>
</dbReference>
<proteinExistence type="predicted"/>
<dbReference type="Proteomes" id="UP000298416">
    <property type="component" value="Unassembled WGS sequence"/>
</dbReference>
<sequence>MASLHNLLSEDGFPPRKPPKKLNHNPDSAAITLPIYICHDRRRTFDSSSHRPRFTSDAKSVSDPDIDAAATKAMIAILTGYIGQFSRSAAFRASIREKSIKILKKSAATAAENEDSREILKLMEIGIESVERLVDGNREKKLDLESLQRCIKILDRSAASSSSDHDGFPSSHSCRKTSSRVAACARLYLSITYKIARNDKIAARNLLQVFCDAPELARTRLLPELWEHFFLPHLLHLKIWYSSELENLAGLINGAEKEKRIKGLNHLYREKMDSGTVEFALYYKEWLKTGAQAPSVPAVSLPSKPMSKSRRKSSESTSSYHSSSSKLLYQAVFGANVKRQSMDFDSRNVWDFVGEDVKHCNYIHKKAVSHRRSSSLKDDIQKAELLPDTNKSDYFRFLGCKTEPAECFISKIEKISVNDDNSDVPSRSSDVAGAIATVCSSESLTDCEAAVRALSRAWLATQGDARLQLEASLSQAAVIQGMLEVLYISNDDEILELAVSILAELAALSEANQRCVLASDPQLSVGLRLLRSSSLFLKAAALLYLVRPRAKQMVSTEWVPLVLRVLEFGDQLQILFSVRCSPHEAAYYFLNELLTGFDEDRNFENAKQMISLGGLGLVARRMDVGDVSEKRRAASLLRLCIRADGSCRHFLVKNVKKEAILELLVLEKNQENHALALLFELLCVSRIEFLAGLREGWECFNTLHILLLRLHKARQEERPPVAVVLLELDLLGDASGGSVYRDEAVDAIISALDCSVFEEKVQQQVARALLILGGHFSYTGEEEIEQWLLRRAEIRDICVGLMKEDEQMRENWQRKAALALLTSGNTRLLSALSESVANSIPSLARACLVTICWISSHLPSIGDRDLRLAACSIIAPRLMECLINNSNNLEEKILASFSLYSLTNGTGKKILFFAAAQNRERGSELLAEAVSSDMDSKGASFSHQEQFIICEVSLCLNLACLKM</sequence>
<evidence type="ECO:0000259" key="3">
    <source>
        <dbReference type="Pfam" id="PF23628"/>
    </source>
</evidence>
<dbReference type="PANTHER" id="PTHR35549:SF3">
    <property type="entry name" value="E3 UBIQUITIN-PROTEIN LIGASE LIN"/>
    <property type="match status" value="1"/>
</dbReference>
<dbReference type="Pfam" id="PF23568">
    <property type="entry name" value="ARM_LIN"/>
    <property type="match status" value="1"/>
</dbReference>
<dbReference type="Pfam" id="PF23654">
    <property type="entry name" value="ARM_LIN_2nd"/>
    <property type="match status" value="1"/>
</dbReference>
<evidence type="ECO:0000256" key="1">
    <source>
        <dbReference type="SAM" id="MobiDB-lite"/>
    </source>
</evidence>
<keyword evidence="6" id="KW-1185">Reference proteome</keyword>
<feature type="region of interest" description="Disordered" evidence="1">
    <location>
        <begin position="1"/>
        <end position="27"/>
    </location>
</feature>